<dbReference type="GO" id="GO:0003723">
    <property type="term" value="F:RNA binding"/>
    <property type="evidence" value="ECO:0007669"/>
    <property type="project" value="TreeGrafter"/>
</dbReference>
<evidence type="ECO:0000313" key="3">
    <source>
        <dbReference type="EMBL" id="GAX85783.1"/>
    </source>
</evidence>
<feature type="region of interest" description="Disordered" evidence="2">
    <location>
        <begin position="627"/>
        <end position="649"/>
    </location>
</feature>
<comment type="similarity">
    <text evidence="1">Belongs to the CAF1 family.</text>
</comment>
<evidence type="ECO:0000256" key="2">
    <source>
        <dbReference type="SAM" id="MobiDB-lite"/>
    </source>
</evidence>
<dbReference type="AlphaFoldDB" id="A0A250XRZ1"/>
<proteinExistence type="inferred from homology"/>
<keyword evidence="4" id="KW-1185">Reference proteome</keyword>
<feature type="compositionally biased region" description="Basic and acidic residues" evidence="2">
    <location>
        <begin position="632"/>
        <end position="644"/>
    </location>
</feature>
<dbReference type="GO" id="GO:0000175">
    <property type="term" value="F:3'-5'-RNA exonuclease activity"/>
    <property type="evidence" value="ECO:0007669"/>
    <property type="project" value="TreeGrafter"/>
</dbReference>
<dbReference type="PANTHER" id="PTHR15092:SF47">
    <property type="entry name" value="POLY(A)-SPECIFIC EXORIBONUCLEASE PARN"/>
    <property type="match status" value="1"/>
</dbReference>
<dbReference type="InterPro" id="IPR012337">
    <property type="entry name" value="RNaseH-like_sf"/>
</dbReference>
<name>A0A250XRZ1_9CHLO</name>
<dbReference type="InterPro" id="IPR036397">
    <property type="entry name" value="RNaseH_sf"/>
</dbReference>
<gene>
    <name evidence="3" type="ORF">CEUSTIGMA_g13198.t1</name>
</gene>
<dbReference type="InterPro" id="IPR006941">
    <property type="entry name" value="RNase_CAF1"/>
</dbReference>
<evidence type="ECO:0000313" key="4">
    <source>
        <dbReference type="Proteomes" id="UP000232323"/>
    </source>
</evidence>
<dbReference type="OrthoDB" id="1432093at2759"/>
<evidence type="ECO:0000256" key="1">
    <source>
        <dbReference type="ARBA" id="ARBA00008372"/>
    </source>
</evidence>
<reference evidence="3 4" key="1">
    <citation type="submission" date="2017-08" db="EMBL/GenBank/DDBJ databases">
        <title>Acidophilic green algal genome provides insights into adaptation to an acidic environment.</title>
        <authorList>
            <person name="Hirooka S."/>
            <person name="Hirose Y."/>
            <person name="Kanesaki Y."/>
            <person name="Higuchi S."/>
            <person name="Fujiwara T."/>
            <person name="Onuma R."/>
            <person name="Era A."/>
            <person name="Ohbayashi R."/>
            <person name="Uzuka A."/>
            <person name="Nozaki H."/>
            <person name="Yoshikawa H."/>
            <person name="Miyagishima S.Y."/>
        </authorList>
    </citation>
    <scope>NUCLEOTIDE SEQUENCE [LARGE SCALE GENOMIC DNA]</scope>
    <source>
        <strain evidence="3 4">NIES-2499</strain>
    </source>
</reference>
<dbReference type="EMBL" id="BEGY01000191">
    <property type="protein sequence ID" value="GAX85783.1"/>
    <property type="molecule type" value="Genomic_DNA"/>
</dbReference>
<dbReference type="PANTHER" id="PTHR15092">
    <property type="entry name" value="POLY A -SPECIFIC RIBONUCLEASE/TARGET OF EGR1, MEMBER 1"/>
    <property type="match status" value="1"/>
</dbReference>
<organism evidence="3 4">
    <name type="scientific">Chlamydomonas eustigma</name>
    <dbReference type="NCBI Taxonomy" id="1157962"/>
    <lineage>
        <taxon>Eukaryota</taxon>
        <taxon>Viridiplantae</taxon>
        <taxon>Chlorophyta</taxon>
        <taxon>core chlorophytes</taxon>
        <taxon>Chlorophyceae</taxon>
        <taxon>CS clade</taxon>
        <taxon>Chlamydomonadales</taxon>
        <taxon>Chlamydomonadaceae</taxon>
        <taxon>Chlamydomonas</taxon>
    </lineage>
</organism>
<dbReference type="Proteomes" id="UP000232323">
    <property type="component" value="Unassembled WGS sequence"/>
</dbReference>
<dbReference type="Pfam" id="PF04857">
    <property type="entry name" value="CAF1"/>
    <property type="match status" value="1"/>
</dbReference>
<accession>A0A250XRZ1</accession>
<dbReference type="SUPFAM" id="SSF53098">
    <property type="entry name" value="Ribonuclease H-like"/>
    <property type="match status" value="1"/>
</dbReference>
<protein>
    <submittedName>
        <fullName evidence="3">Uncharacterized protein</fullName>
    </submittedName>
</protein>
<dbReference type="STRING" id="1157962.A0A250XRZ1"/>
<sequence>MGSAGDMVDITRDNFEDMFPLVEEALKDCNFFSLDCEMTGLFVDGARDDYLDEMCDRYAKLRESSQSYIINQFGLSCFKLISGPSTDVSGFEAKTFNFYIFPEPLTDNAQARKFLSDSGSLSFLAHQKFDFNKWIYKGIPFMPTHECHRRRRELTRYYTGELRTNSINPTKPEDQEFVRLLIEQVQRWLSGAEPSLVLFDMNSYRRLLAYQELEKPQFGKDDYPGFFVKKIDVGNGYSQLQLIRGTQEEVIKMQQEDVQQRMHDLDKAIGFTRVIEAMKACRRPAVGHNCMFDIAYVLAACVDPKLPPSWPEYKQLVEEWFPGGIFDTKLIARQVPEIFKRGTSLGEVFKGVTEDDEVRSKMDALFAKCHVDGQPQLSSPHVRHAPGFEKYALVEAGGAAHEAGYDSFMTGTVFAHLIHIIRAKDFASRAAIMMPEAVDQALVGGGPLLPAQLADLDLNSHSDSARLAGGDSSLIDAEVLLQPVNRFKNCLNIMRTDMPYAAVCGLDPPLSRPNVFHVSGLPSGGTRADEIITLFQAEGLGRPRVTLSAGKAYGPPSTGALVEVDAELASDVLHKLMGVPKPVEEGKEWNVAPIQASAEGQGSRGSSLRVIPWEQWSKERVAAVATATQQQEELRPSKRSRIESSKGTPITDQLAAAGAAAGVELIEKLQGERRSAEVRAQQKSGGCLVM</sequence>
<dbReference type="Gene3D" id="3.30.420.10">
    <property type="entry name" value="Ribonuclease H-like superfamily/Ribonuclease H"/>
    <property type="match status" value="2"/>
</dbReference>
<dbReference type="InterPro" id="IPR051181">
    <property type="entry name" value="CAF1_poly(A)_ribonucleases"/>
</dbReference>
<comment type="caution">
    <text evidence="3">The sequence shown here is derived from an EMBL/GenBank/DDBJ whole genome shotgun (WGS) entry which is preliminary data.</text>
</comment>